<keyword evidence="2" id="KW-1133">Transmembrane helix</keyword>
<dbReference type="Proteomes" id="UP000242642">
    <property type="component" value="Unassembled WGS sequence"/>
</dbReference>
<dbReference type="NCBIfam" id="TIGR01777">
    <property type="entry name" value="yfcH"/>
    <property type="match status" value="1"/>
</dbReference>
<dbReference type="InterPro" id="IPR001509">
    <property type="entry name" value="Epimerase_deHydtase"/>
</dbReference>
<dbReference type="SUPFAM" id="SSF51735">
    <property type="entry name" value="NAD(P)-binding Rossmann-fold domains"/>
    <property type="match status" value="1"/>
</dbReference>
<feature type="domain" description="DUF1731" evidence="4">
    <location>
        <begin position="437"/>
        <end position="482"/>
    </location>
</feature>
<evidence type="ECO:0000256" key="2">
    <source>
        <dbReference type="SAM" id="Phobius"/>
    </source>
</evidence>
<proteinExistence type="inferred from homology"/>
<dbReference type="PANTHER" id="PTHR11092">
    <property type="entry name" value="SUGAR NUCLEOTIDE EPIMERASE RELATED"/>
    <property type="match status" value="1"/>
</dbReference>
<feature type="domain" description="NAD-dependent epimerase/dehydratase" evidence="3">
    <location>
        <begin position="191"/>
        <end position="409"/>
    </location>
</feature>
<dbReference type="InterPro" id="IPR010099">
    <property type="entry name" value="SDR39U1"/>
</dbReference>
<dbReference type="InterPro" id="IPR036291">
    <property type="entry name" value="NAD(P)-bd_dom_sf"/>
</dbReference>
<evidence type="ECO:0000259" key="4">
    <source>
        <dbReference type="Pfam" id="PF08338"/>
    </source>
</evidence>
<dbReference type="InterPro" id="IPR013549">
    <property type="entry name" value="DUF1731"/>
</dbReference>
<name>A0A1I0APT9_9GAMM</name>
<reference evidence="6" key="1">
    <citation type="submission" date="2016-10" db="EMBL/GenBank/DDBJ databases">
        <authorList>
            <person name="Varghese N."/>
            <person name="Submissions S."/>
        </authorList>
    </citation>
    <scope>NUCLEOTIDE SEQUENCE [LARGE SCALE GENOMIC DNA]</scope>
    <source>
        <strain evidence="6">DSM 18579</strain>
    </source>
</reference>
<organism evidence="5 6">
    <name type="scientific">Thorsellia anophelis DSM 18579</name>
    <dbReference type="NCBI Taxonomy" id="1123402"/>
    <lineage>
        <taxon>Bacteria</taxon>
        <taxon>Pseudomonadati</taxon>
        <taxon>Pseudomonadota</taxon>
        <taxon>Gammaproteobacteria</taxon>
        <taxon>Enterobacterales</taxon>
        <taxon>Thorselliaceae</taxon>
        <taxon>Thorsellia</taxon>
    </lineage>
</organism>
<accession>A0A1I0APT9</accession>
<dbReference type="PANTHER" id="PTHR11092:SF0">
    <property type="entry name" value="EPIMERASE FAMILY PROTEIN SDR39U1"/>
    <property type="match status" value="1"/>
</dbReference>
<feature type="transmembrane region" description="Helical" evidence="2">
    <location>
        <begin position="47"/>
        <end position="69"/>
    </location>
</feature>
<feature type="transmembrane region" description="Helical" evidence="2">
    <location>
        <begin position="75"/>
        <end position="96"/>
    </location>
</feature>
<dbReference type="STRING" id="1123402.SAMN02583745_00978"/>
<feature type="transmembrane region" description="Helical" evidence="2">
    <location>
        <begin position="148"/>
        <end position="167"/>
    </location>
</feature>
<evidence type="ECO:0000256" key="1">
    <source>
        <dbReference type="ARBA" id="ARBA00009353"/>
    </source>
</evidence>
<dbReference type="Pfam" id="PF01370">
    <property type="entry name" value="Epimerase"/>
    <property type="match status" value="1"/>
</dbReference>
<keyword evidence="2" id="KW-0472">Membrane</keyword>
<evidence type="ECO:0000313" key="5">
    <source>
        <dbReference type="EMBL" id="SES95457.1"/>
    </source>
</evidence>
<feature type="transmembrane region" description="Helical" evidence="2">
    <location>
        <begin position="347"/>
        <end position="370"/>
    </location>
</feature>
<protein>
    <recommendedName>
        <fullName evidence="7">TIGR01777 family protein</fullName>
    </recommendedName>
</protein>
<dbReference type="OrthoDB" id="9801773at2"/>
<gene>
    <name evidence="5" type="ORF">SAMN02583745_00978</name>
</gene>
<keyword evidence="2" id="KW-0812">Transmembrane</keyword>
<sequence>MNDLVLFNPLYDLVITLLIIQALLGAFDTIYHHEIRVALPQKRSARLELFIHSIRSMLYGLFFFLIAHFSMHGNWVFLMITIILIEIGLTLWDFIVEDNSRKLPAIERILHTILAINGGAIFGLYFVTLAQWHNFSTEIVSINLGWRGWVLTLFAVGVSISGIRDLLASLKWKQKKPPENPFINLPFSRFLITGGTGFIGSYLVRQLLEAKHEVVVLSRNPLNAAYLFNAKARIIKDLSELSYETEFDIVINLAGQPIWGLPWSEKRKAHIMASRVGTTEKLTTWFKQAKHPPKLVIQASAIGFYGVRDPNEILTESSQKGSGFMAELCYEWEQSAKQFDSNKTRLTIFRLGVVLGYGGIFPLMLLPYYFGLGGKIGSGSQIMSWIHIEDVMGTFAHAIANPNVNGTYNLVAPETLSQAKFALIVSQWAKRPLLLNIPAKPISKLLGEMSELIIDGQNVSSIKLIESGVIFKYPTMLDTLNEIRTK</sequence>
<evidence type="ECO:0008006" key="7">
    <source>
        <dbReference type="Google" id="ProtNLM"/>
    </source>
</evidence>
<feature type="transmembrane region" description="Helical" evidence="2">
    <location>
        <begin position="108"/>
        <end position="128"/>
    </location>
</feature>
<dbReference type="EMBL" id="FOHV01000006">
    <property type="protein sequence ID" value="SES95457.1"/>
    <property type="molecule type" value="Genomic_DNA"/>
</dbReference>
<dbReference type="Gene3D" id="3.40.50.720">
    <property type="entry name" value="NAD(P)-binding Rossmann-like Domain"/>
    <property type="match status" value="1"/>
</dbReference>
<dbReference type="Pfam" id="PF08338">
    <property type="entry name" value="DUF1731"/>
    <property type="match status" value="1"/>
</dbReference>
<comment type="similarity">
    <text evidence="1">Belongs to the NAD(P)-dependent epimerase/dehydratase family. SDR39U1 subfamily.</text>
</comment>
<dbReference type="AlphaFoldDB" id="A0A1I0APT9"/>
<feature type="transmembrane region" description="Helical" evidence="2">
    <location>
        <begin position="6"/>
        <end position="27"/>
    </location>
</feature>
<keyword evidence="6" id="KW-1185">Reference proteome</keyword>
<evidence type="ECO:0000313" key="6">
    <source>
        <dbReference type="Proteomes" id="UP000242642"/>
    </source>
</evidence>
<dbReference type="RefSeq" id="WP_093318254.1">
    <property type="nucleotide sequence ID" value="NZ_FOHV01000006.1"/>
</dbReference>
<evidence type="ECO:0000259" key="3">
    <source>
        <dbReference type="Pfam" id="PF01370"/>
    </source>
</evidence>